<dbReference type="Proteomes" id="UP000024376">
    <property type="component" value="Unassembled WGS sequence"/>
</dbReference>
<dbReference type="HOGENOM" id="CLU_033726_0_0_1"/>
<dbReference type="Pfam" id="PF11905">
    <property type="entry name" value="DUF3425"/>
    <property type="match status" value="1"/>
</dbReference>
<dbReference type="PANTHER" id="PTHR38116:SF1">
    <property type="entry name" value="BZIP DOMAIN-CONTAINING PROTEIN"/>
    <property type="match status" value="1"/>
</dbReference>
<feature type="region of interest" description="Disordered" evidence="1">
    <location>
        <begin position="36"/>
        <end position="75"/>
    </location>
</feature>
<dbReference type="GO" id="GO:0003700">
    <property type="term" value="F:DNA-binding transcription factor activity"/>
    <property type="evidence" value="ECO:0007669"/>
    <property type="project" value="InterPro"/>
</dbReference>
<organism evidence="2 3">
    <name type="scientific">Hypocrea jecorina (strain ATCC 56765 / BCRC 32924 / NRRL 11460 / Rut C-30)</name>
    <name type="common">Trichoderma reesei</name>
    <dbReference type="NCBI Taxonomy" id="1344414"/>
    <lineage>
        <taxon>Eukaryota</taxon>
        <taxon>Fungi</taxon>
        <taxon>Dikarya</taxon>
        <taxon>Ascomycota</taxon>
        <taxon>Pezizomycotina</taxon>
        <taxon>Sordariomycetes</taxon>
        <taxon>Hypocreomycetidae</taxon>
        <taxon>Hypocreales</taxon>
        <taxon>Hypocreaceae</taxon>
        <taxon>Trichoderma</taxon>
    </lineage>
</organism>
<evidence type="ECO:0000313" key="3">
    <source>
        <dbReference type="Proteomes" id="UP000024376"/>
    </source>
</evidence>
<gene>
    <name evidence="2" type="ORF">M419DRAFT_92255</name>
</gene>
<evidence type="ECO:0000313" key="2">
    <source>
        <dbReference type="EMBL" id="ETR97168.1"/>
    </source>
</evidence>
<accession>A0A024RVR4</accession>
<dbReference type="InterPro" id="IPR021833">
    <property type="entry name" value="DUF3425"/>
</dbReference>
<dbReference type="OrthoDB" id="2245989at2759"/>
<proteinExistence type="predicted"/>
<sequence length="283" mass="32554">MLNAEDEWKGTSNPNLRRRVQNRLNQRAYRLRRKRMLGTLEETPAKAVNETTADHHDCKQRPANRPPNVDTRIEPAPWYTDPAAVATQFRALKLGRHAKPSPSNDHLLCIMQFNIMRAFGTITSIVGLSPTDLLDDDTPSPFSPRASSLTREFPARHQHHHISLPKSLSPTSLQRTTPHHPWIDILPFPEMRDNLLRLEAGSCAAAEQHRYDPDSLCHWMVGLDGSQKESGFILWGEPWDLAAWEVTVEFLDRWGWTLKGCFELFQSTNHWRRKRGLMPLFAM</sequence>
<protein>
    <recommendedName>
        <fullName evidence="4">BZIP domain-containing protein</fullName>
    </recommendedName>
</protein>
<name>A0A024RVR4_HYPJR</name>
<dbReference type="AlphaFoldDB" id="A0A024RVR4"/>
<feature type="region of interest" description="Disordered" evidence="1">
    <location>
        <begin position="1"/>
        <end position="22"/>
    </location>
</feature>
<dbReference type="InterPro" id="IPR046347">
    <property type="entry name" value="bZIP_sf"/>
</dbReference>
<dbReference type="PANTHER" id="PTHR38116">
    <property type="entry name" value="CHROMOSOME 7, WHOLE GENOME SHOTGUN SEQUENCE"/>
    <property type="match status" value="1"/>
</dbReference>
<dbReference type="CDD" id="cd14688">
    <property type="entry name" value="bZIP_YAP"/>
    <property type="match status" value="1"/>
</dbReference>
<evidence type="ECO:0000256" key="1">
    <source>
        <dbReference type="SAM" id="MobiDB-lite"/>
    </source>
</evidence>
<dbReference type="SUPFAM" id="SSF57959">
    <property type="entry name" value="Leucine zipper domain"/>
    <property type="match status" value="1"/>
</dbReference>
<dbReference type="KEGG" id="trr:M419DRAFT_92255"/>
<dbReference type="EMBL" id="KI911176">
    <property type="protein sequence ID" value="ETR97168.1"/>
    <property type="molecule type" value="Genomic_DNA"/>
</dbReference>
<evidence type="ECO:0008006" key="4">
    <source>
        <dbReference type="Google" id="ProtNLM"/>
    </source>
</evidence>
<reference evidence="3" key="1">
    <citation type="journal article" date="2013" name="Ind. Biotechnol.">
        <title>Comparative genomics analysis of Trichoderma reesei strains.</title>
        <authorList>
            <person name="Koike H."/>
            <person name="Aerts A."/>
            <person name="LaButti K."/>
            <person name="Grigoriev I.V."/>
            <person name="Baker S.E."/>
        </authorList>
    </citation>
    <scope>NUCLEOTIDE SEQUENCE [LARGE SCALE GENOMIC DNA]</scope>
    <source>
        <strain evidence="3">ATCC 56765 / BCRC 32924 / NRRL 11460 / Rut C-30</strain>
    </source>
</reference>
<dbReference type="Gene3D" id="1.20.5.170">
    <property type="match status" value="1"/>
</dbReference>